<dbReference type="Pfam" id="PF04827">
    <property type="entry name" value="Plant_tran"/>
    <property type="match status" value="1"/>
</dbReference>
<reference evidence="3 4" key="1">
    <citation type="journal article" date="2014" name="Genome Biol.">
        <title>Transcriptome and methylome profiling reveals relics of genome dominance in the mesopolyploid Brassica oleracea.</title>
        <authorList>
            <person name="Parkin I.A."/>
            <person name="Koh C."/>
            <person name="Tang H."/>
            <person name="Robinson S.J."/>
            <person name="Kagale S."/>
            <person name="Clarke W.E."/>
            <person name="Town C.D."/>
            <person name="Nixon J."/>
            <person name="Krishnakumar V."/>
            <person name="Bidwell S.L."/>
            <person name="Denoeud F."/>
            <person name="Belcram H."/>
            <person name="Links M.G."/>
            <person name="Just J."/>
            <person name="Clarke C."/>
            <person name="Bender T."/>
            <person name="Huebert T."/>
            <person name="Mason A.S."/>
            <person name="Pires J.C."/>
            <person name="Barker G."/>
            <person name="Moore J."/>
            <person name="Walley P.G."/>
            <person name="Manoli S."/>
            <person name="Batley J."/>
            <person name="Edwards D."/>
            <person name="Nelson M.N."/>
            <person name="Wang X."/>
            <person name="Paterson A.H."/>
            <person name="King G."/>
            <person name="Bancroft I."/>
            <person name="Chalhoub B."/>
            <person name="Sharpe A.G."/>
        </authorList>
    </citation>
    <scope>NUCLEOTIDE SEQUENCE</scope>
    <source>
        <strain evidence="3 4">cv. TO1000</strain>
    </source>
</reference>
<keyword evidence="4" id="KW-1185">Reference proteome</keyword>
<name>A0A0D3D8G4_BRAOL</name>
<evidence type="ECO:0000259" key="2">
    <source>
        <dbReference type="PROSITE" id="PS50090"/>
    </source>
</evidence>
<feature type="region of interest" description="Disordered" evidence="1">
    <location>
        <begin position="236"/>
        <end position="269"/>
    </location>
</feature>
<dbReference type="HOGENOM" id="CLU_012390_5_3_1"/>
<evidence type="ECO:0000313" key="3">
    <source>
        <dbReference type="EnsemblPlants" id="Bo7g064810.1"/>
    </source>
</evidence>
<organism evidence="3 4">
    <name type="scientific">Brassica oleracea var. oleracea</name>
    <dbReference type="NCBI Taxonomy" id="109376"/>
    <lineage>
        <taxon>Eukaryota</taxon>
        <taxon>Viridiplantae</taxon>
        <taxon>Streptophyta</taxon>
        <taxon>Embryophyta</taxon>
        <taxon>Tracheophyta</taxon>
        <taxon>Spermatophyta</taxon>
        <taxon>Magnoliopsida</taxon>
        <taxon>eudicotyledons</taxon>
        <taxon>Gunneridae</taxon>
        <taxon>Pentapetalae</taxon>
        <taxon>rosids</taxon>
        <taxon>malvids</taxon>
        <taxon>Brassicales</taxon>
        <taxon>Brassicaceae</taxon>
        <taxon>Brassiceae</taxon>
        <taxon>Brassica</taxon>
    </lineage>
</organism>
<dbReference type="Proteomes" id="UP000032141">
    <property type="component" value="Chromosome C7"/>
</dbReference>
<protein>
    <recommendedName>
        <fullName evidence="2">Myb-like domain-containing protein</fullName>
    </recommendedName>
</protein>
<proteinExistence type="predicted"/>
<sequence>MALSVGLGDEGKWQRLSHRPSKTRTSLSIGGEWKRYKIDEVKIQTWKNHEKRKAVMEMKKWRLDNKLSDSVELSSSQVPLRGSVANEASNFAGDSGAERCQRRAWTPTDDVVLISSWLNTSKDPVVGNEQKSTGFWKKIAAYFAASPLVAGGREREAGHCKQRWHRINDLVSKFCGAYEAATREKTSGQNENDVLKLAHQIFYNNYNKRFTLEHAWKELRHDQKWCELATAKNGETMKKRKGKEGGETESSQATENKRPIGVKAAKKASHKPVVDDSRLSLLGSLMDKKERLSKMSLLESQYSRGSGKPTIVLEAVASYDLWIWHAFFGPPGTLNDINVLDRSPVFDDIINGRAPLVNFSVNGREYHLAYYLTDGIYPKWATFIQSISLPQGPKAVLFAQRQEAVRKDVERAFGVLQARFAIVKNPALCWDKVKIGKIMRACIILHNMIVEDERDDYTHFDVSGFQQGEGSGSSRVDLTYSTDIPTNIANQMGVRTRIRDRQAHEQLKGDLVEHIWRKFGSDQDNN</sequence>
<evidence type="ECO:0000313" key="4">
    <source>
        <dbReference type="Proteomes" id="UP000032141"/>
    </source>
</evidence>
<reference evidence="3" key="2">
    <citation type="submission" date="2015-03" db="UniProtKB">
        <authorList>
            <consortium name="EnsemblPlants"/>
        </authorList>
    </citation>
    <scope>IDENTIFICATION</scope>
</reference>
<feature type="domain" description="Myb-like" evidence="2">
    <location>
        <begin position="97"/>
        <end position="168"/>
    </location>
</feature>
<evidence type="ECO:0000256" key="1">
    <source>
        <dbReference type="SAM" id="MobiDB-lite"/>
    </source>
</evidence>
<dbReference type="InterPro" id="IPR001005">
    <property type="entry name" value="SANT/Myb"/>
</dbReference>
<dbReference type="PANTHER" id="PTHR45023:SF4">
    <property type="entry name" value="GLYCINE-RICH PROTEIN-RELATED"/>
    <property type="match status" value="1"/>
</dbReference>
<dbReference type="Gramene" id="Bo7g064810.1">
    <property type="protein sequence ID" value="Bo7g064810.1"/>
    <property type="gene ID" value="Bo7g064810"/>
</dbReference>
<dbReference type="PANTHER" id="PTHR45023">
    <property type="match status" value="1"/>
</dbReference>
<dbReference type="AlphaFoldDB" id="A0A0D3D8G4"/>
<dbReference type="PROSITE" id="PS50090">
    <property type="entry name" value="MYB_LIKE"/>
    <property type="match status" value="1"/>
</dbReference>
<dbReference type="InterPro" id="IPR006912">
    <property type="entry name" value="Harbinger_derived_prot"/>
</dbReference>
<accession>A0A0D3D8G4</accession>
<dbReference type="EnsemblPlants" id="Bo7g064810.1">
    <property type="protein sequence ID" value="Bo7g064810.1"/>
    <property type="gene ID" value="Bo7g064810"/>
</dbReference>
<dbReference type="STRING" id="109376.A0A0D3D8G4"/>